<reference evidence="1 2" key="1">
    <citation type="journal article" date="2012" name="Genome Biol. Evol.">
        <title>Nucleomorph genome sequence of the cryptophyte alga Chroomonas mesostigmatica CCMP1168 reveals lineage-specific gene loss and genome complexity.</title>
        <authorList>
            <person name="Moore C.E."/>
            <person name="Curtis B."/>
            <person name="Mills T."/>
            <person name="Tanifuji G."/>
            <person name="Archibald J.M."/>
        </authorList>
    </citation>
    <scope>NUCLEOTIDE SEQUENCE [LARGE SCALE GENOMIC DNA]</scope>
    <source>
        <strain evidence="1 2">CCMP1168</strain>
    </source>
</reference>
<proteinExistence type="predicted"/>
<dbReference type="Proteomes" id="UP000243348">
    <property type="component" value="Nucleomorph 2"/>
</dbReference>
<gene>
    <name evidence="1" type="ORF">CMESO_223</name>
</gene>
<dbReference type="AlphaFoldDB" id="J7G5N8"/>
<accession>J7G5N8</accession>
<keyword evidence="1" id="KW-0542">Nucleomorph</keyword>
<geneLocation type="nucleomorph" evidence="1"/>
<dbReference type="EMBL" id="CP003681">
    <property type="protein sequence ID" value="AFP65396.1"/>
    <property type="molecule type" value="Genomic_DNA"/>
</dbReference>
<name>J7G5N8_9CRYP</name>
<sequence>MRVMNVYCRKKWIFIFFFNLLDFLKDTKKKFNKKSTLCPFFWKIQKKKFLSYLILIIFL</sequence>
<protein>
    <submittedName>
        <fullName evidence="1">Uncharacterized protein</fullName>
    </submittedName>
</protein>
<evidence type="ECO:0000313" key="2">
    <source>
        <dbReference type="Proteomes" id="UP000243348"/>
    </source>
</evidence>
<organism evidence="1 2">
    <name type="scientific">Chroomonas mesostigmatica CCMP1168</name>
    <dbReference type="NCBI Taxonomy" id="1195612"/>
    <lineage>
        <taxon>Eukaryota</taxon>
        <taxon>Cryptophyceae</taxon>
        <taxon>Pyrenomonadales</taxon>
        <taxon>Chroomonadaceae</taxon>
        <taxon>Chroomonas</taxon>
    </lineage>
</organism>
<evidence type="ECO:0000313" key="1">
    <source>
        <dbReference type="EMBL" id="AFP65396.1"/>
    </source>
</evidence>